<gene>
    <name evidence="1" type="ORF">HF526_08400</name>
</gene>
<keyword evidence="1" id="KW-0223">Dioxygenase</keyword>
<comment type="caution">
    <text evidence="1">The sequence shown here is derived from an EMBL/GenBank/DDBJ whole genome shotgun (WGS) entry which is preliminary data.</text>
</comment>
<dbReference type="EMBL" id="JAAXLA010000011">
    <property type="protein sequence ID" value="NMH97333.1"/>
    <property type="molecule type" value="Genomic_DNA"/>
</dbReference>
<evidence type="ECO:0000313" key="1">
    <source>
        <dbReference type="EMBL" id="NMH97333.1"/>
    </source>
</evidence>
<dbReference type="RefSeq" id="WP_169380781.1">
    <property type="nucleotide sequence ID" value="NZ_JAAXLA010000011.1"/>
</dbReference>
<keyword evidence="2" id="KW-1185">Reference proteome</keyword>
<proteinExistence type="predicted"/>
<organism evidence="1 2">
    <name type="scientific">Pseudonocardia acidicola</name>
    <dbReference type="NCBI Taxonomy" id="2724939"/>
    <lineage>
        <taxon>Bacteria</taxon>
        <taxon>Bacillati</taxon>
        <taxon>Actinomycetota</taxon>
        <taxon>Actinomycetes</taxon>
        <taxon>Pseudonocardiales</taxon>
        <taxon>Pseudonocardiaceae</taxon>
        <taxon>Pseudonocardia</taxon>
    </lineage>
</organism>
<name>A0ABX1SAY0_9PSEU</name>
<keyword evidence="1" id="KW-0560">Oxidoreductase</keyword>
<dbReference type="Gene3D" id="3.40.830.10">
    <property type="entry name" value="LigB-like"/>
    <property type="match status" value="1"/>
</dbReference>
<sequence length="355" mass="40087">MAELLGIGLSHYPPFSGTDEDMAGILRRTLEDPAIPDREKDPTNWPELMRREWGSDEGRASAADHRAALIKGFERTRQALDDFGPDVVLVWGDDQYENFREDIIPPYAVLAYDDLEVRPWAHAADSSDMKGRPNVWGEPADTTITVKGRPDIGRYLATQLLERGVDVPYAYRPLHHPGLPHAFLNAVLYLDYHRAGFDYPVLPFPINCYGRRVVSYKGFMSRFDDVRELDPPSPRPSSMVDIGGTVAEILAESPWRAALVASSSWSHAFICDKTWRLRPDTPSDRALYDHLVAGNIDAWRSVPLDDIEAAGQQELLNWFPLLGAMERIGRPTPTWSEFTETDVFNSNKVFATYEP</sequence>
<evidence type="ECO:0000313" key="2">
    <source>
        <dbReference type="Proteomes" id="UP000820669"/>
    </source>
</evidence>
<protein>
    <submittedName>
        <fullName evidence="1">Extradiol ring-cleavage dioxygenase</fullName>
    </submittedName>
</protein>
<dbReference type="Proteomes" id="UP000820669">
    <property type="component" value="Unassembled WGS sequence"/>
</dbReference>
<dbReference type="SUPFAM" id="SSF53213">
    <property type="entry name" value="LigB-like"/>
    <property type="match status" value="1"/>
</dbReference>
<reference evidence="1 2" key="1">
    <citation type="submission" date="2020-04" db="EMBL/GenBank/DDBJ databases">
        <authorList>
            <person name="Klaysubun C."/>
            <person name="Duangmal K."/>
            <person name="Lipun K."/>
        </authorList>
    </citation>
    <scope>NUCLEOTIDE SEQUENCE [LARGE SCALE GENOMIC DNA]</scope>
    <source>
        <strain evidence="1 2">K10HN5</strain>
    </source>
</reference>
<accession>A0ABX1SAY0</accession>
<dbReference type="GO" id="GO:0051213">
    <property type="term" value="F:dioxygenase activity"/>
    <property type="evidence" value="ECO:0007669"/>
    <property type="project" value="UniProtKB-KW"/>
</dbReference>